<evidence type="ECO:0000256" key="8">
    <source>
        <dbReference type="ARBA" id="ARBA00023136"/>
    </source>
</evidence>
<dbReference type="InterPro" id="IPR039731">
    <property type="entry name" value="Rce1"/>
</dbReference>
<dbReference type="InterPro" id="IPR003675">
    <property type="entry name" value="Rce1/LyrA-like_dom"/>
</dbReference>
<evidence type="ECO:0000256" key="1">
    <source>
        <dbReference type="ARBA" id="ARBA00004477"/>
    </source>
</evidence>
<keyword evidence="12" id="KW-0732">Signal</keyword>
<comment type="catalytic activity">
    <reaction evidence="9">
        <text>Hydrolyzes the peptide bond -P2-(S-farnesyl or geranylgeranyl)C-P1'-P2'-P3'-COOH where P1' and P2' are amino acids with aliphatic sidechains and P3' is any C-terminal residue.</text>
        <dbReference type="EC" id="3.4.26.1"/>
    </reaction>
</comment>
<dbReference type="GO" id="GO:0071586">
    <property type="term" value="P:CAAX-box protein processing"/>
    <property type="evidence" value="ECO:0007669"/>
    <property type="project" value="InterPro"/>
</dbReference>
<organism evidence="14 15">
    <name type="scientific">Zygosaccharomyces rouxii</name>
    <dbReference type="NCBI Taxonomy" id="4956"/>
    <lineage>
        <taxon>Eukaryota</taxon>
        <taxon>Fungi</taxon>
        <taxon>Dikarya</taxon>
        <taxon>Ascomycota</taxon>
        <taxon>Saccharomycotina</taxon>
        <taxon>Saccharomycetes</taxon>
        <taxon>Saccharomycetales</taxon>
        <taxon>Saccharomycetaceae</taxon>
        <taxon>Zygosaccharomyces</taxon>
    </lineage>
</organism>
<dbReference type="EC" id="3.4.26.1" evidence="10"/>
<keyword evidence="5" id="KW-0378">Hydrolase</keyword>
<accession>A0A1Q3A624</accession>
<feature type="signal peptide" evidence="12">
    <location>
        <begin position="1"/>
        <end position="22"/>
    </location>
</feature>
<evidence type="ECO:0000256" key="7">
    <source>
        <dbReference type="ARBA" id="ARBA00022989"/>
    </source>
</evidence>
<evidence type="ECO:0000313" key="15">
    <source>
        <dbReference type="Proteomes" id="UP000187013"/>
    </source>
</evidence>
<evidence type="ECO:0000256" key="5">
    <source>
        <dbReference type="ARBA" id="ARBA00022801"/>
    </source>
</evidence>
<feature type="domain" description="CAAX prenyl protease 2/Lysostaphin resistance protein A-like" evidence="13">
    <location>
        <begin position="132"/>
        <end position="242"/>
    </location>
</feature>
<dbReference type="PANTHER" id="PTHR13046:SF0">
    <property type="entry name" value="CAAX PRENYL PROTEASE 2"/>
    <property type="match status" value="1"/>
</dbReference>
<dbReference type="OrthoDB" id="271604at2759"/>
<gene>
    <name evidence="14" type="ORF">ZYGR_0AD03420</name>
</gene>
<keyword evidence="3" id="KW-0645">Protease</keyword>
<feature type="transmembrane region" description="Helical" evidence="11">
    <location>
        <begin position="275"/>
        <end position="296"/>
    </location>
</feature>
<protein>
    <recommendedName>
        <fullName evidence="10">intramembrane prenyl-peptidase Rce1</fullName>
        <ecNumber evidence="10">3.4.26.1</ecNumber>
    </recommendedName>
</protein>
<dbReference type="PANTHER" id="PTHR13046">
    <property type="entry name" value="PROTEASE U48 CAAX PRENYL PROTEASE RCE1"/>
    <property type="match status" value="1"/>
</dbReference>
<feature type="transmembrane region" description="Helical" evidence="11">
    <location>
        <begin position="46"/>
        <end position="65"/>
    </location>
</feature>
<dbReference type="GO" id="GO:0004222">
    <property type="term" value="F:metalloendopeptidase activity"/>
    <property type="evidence" value="ECO:0007669"/>
    <property type="project" value="InterPro"/>
</dbReference>
<dbReference type="GO" id="GO:0005789">
    <property type="term" value="C:endoplasmic reticulum membrane"/>
    <property type="evidence" value="ECO:0007669"/>
    <property type="project" value="UniProtKB-SubCell"/>
</dbReference>
<feature type="transmembrane region" description="Helical" evidence="11">
    <location>
        <begin position="169"/>
        <end position="187"/>
    </location>
</feature>
<evidence type="ECO:0000256" key="11">
    <source>
        <dbReference type="SAM" id="Phobius"/>
    </source>
</evidence>
<keyword evidence="8 11" id="KW-0472">Membrane</keyword>
<keyword evidence="4 11" id="KW-0812">Transmembrane</keyword>
<dbReference type="EMBL" id="BDGX01000030">
    <property type="protein sequence ID" value="GAV51159.1"/>
    <property type="molecule type" value="Genomic_DNA"/>
</dbReference>
<evidence type="ECO:0000256" key="3">
    <source>
        <dbReference type="ARBA" id="ARBA00022670"/>
    </source>
</evidence>
<name>A0A1Q3A624_ZYGRO</name>
<proteinExistence type="inferred from homology"/>
<evidence type="ECO:0000256" key="10">
    <source>
        <dbReference type="ARBA" id="ARBA00049729"/>
    </source>
</evidence>
<comment type="caution">
    <text evidence="14">The sequence shown here is derived from an EMBL/GenBank/DDBJ whole genome shotgun (WGS) entry which is preliminary data.</text>
</comment>
<dbReference type="AlphaFoldDB" id="A0A1Q3A624"/>
<evidence type="ECO:0000256" key="12">
    <source>
        <dbReference type="SAM" id="SignalP"/>
    </source>
</evidence>
<reference evidence="14 15" key="1">
    <citation type="submission" date="2016-08" db="EMBL/GenBank/DDBJ databases">
        <title>Draft genome sequence of allopolyploid Zygosaccharomyces rouxii.</title>
        <authorList>
            <person name="Watanabe J."/>
            <person name="Uehara K."/>
            <person name="Mogi Y."/>
            <person name="Tsukioka Y."/>
        </authorList>
    </citation>
    <scope>NUCLEOTIDE SEQUENCE [LARGE SCALE GENOMIC DNA]</scope>
    <source>
        <strain evidence="14 15">NBRC 110957</strain>
    </source>
</reference>
<evidence type="ECO:0000256" key="9">
    <source>
        <dbReference type="ARBA" id="ARBA00047280"/>
    </source>
</evidence>
<keyword evidence="6" id="KW-0256">Endoplasmic reticulum</keyword>
<dbReference type="Pfam" id="PF02517">
    <property type="entry name" value="Rce1-like"/>
    <property type="match status" value="1"/>
</dbReference>
<dbReference type="Proteomes" id="UP000187013">
    <property type="component" value="Unassembled WGS sequence"/>
</dbReference>
<dbReference type="eggNOG" id="KOG4130">
    <property type="taxonomic scope" value="Eukaryota"/>
</dbReference>
<feature type="transmembrane region" description="Helical" evidence="11">
    <location>
        <begin position="94"/>
        <end position="115"/>
    </location>
</feature>
<evidence type="ECO:0000259" key="13">
    <source>
        <dbReference type="Pfam" id="PF02517"/>
    </source>
</evidence>
<sequence>MISSAFLVSLYVSVSYVAGVYATDVSVNNYRSGRDDPRIIIQRMGRISLILIANLIVVPLILYQFGSANSFQDAFLRLGIWPQHSSYVLESLKALVLMGLLYVGPLADSLLYYMFVPHSNLLQELKEELLNIWGFRNYVFAPVTEEIFYTSMILNCYKFLPHEPVSQLKLVWFTPFFFGLAHIHHAYETYQNTRTTLATVILTTLIQVTYTTLFGCLTNCVFLKTGGNLWACIVLHAFCNYMGFPEPSQLHMYYTDVRKPPSELAAKLLTWWNRFYFVLLILGIWLFTVNFNALLVSPYSLM</sequence>
<evidence type="ECO:0000256" key="6">
    <source>
        <dbReference type="ARBA" id="ARBA00022824"/>
    </source>
</evidence>
<evidence type="ECO:0000256" key="4">
    <source>
        <dbReference type="ARBA" id="ARBA00022692"/>
    </source>
</evidence>
<comment type="similarity">
    <text evidence="2">Belongs to the peptidase U48 family.</text>
</comment>
<evidence type="ECO:0000256" key="2">
    <source>
        <dbReference type="ARBA" id="ARBA00006897"/>
    </source>
</evidence>
<evidence type="ECO:0000313" key="14">
    <source>
        <dbReference type="EMBL" id="GAV51159.1"/>
    </source>
</evidence>
<feature type="chain" id="PRO_5012637001" description="intramembrane prenyl-peptidase Rce1" evidence="12">
    <location>
        <begin position="23"/>
        <end position="302"/>
    </location>
</feature>
<feature type="transmembrane region" description="Helical" evidence="11">
    <location>
        <begin position="199"/>
        <end position="220"/>
    </location>
</feature>
<comment type="subcellular location">
    <subcellularLocation>
        <location evidence="1">Endoplasmic reticulum membrane</location>
        <topology evidence="1">Multi-pass membrane protein</topology>
    </subcellularLocation>
</comment>
<keyword evidence="7 11" id="KW-1133">Transmembrane helix</keyword>